<evidence type="ECO:0000313" key="1">
    <source>
        <dbReference type="EMBL" id="MCU6790797.1"/>
    </source>
</evidence>
<dbReference type="Gene3D" id="3.10.180.10">
    <property type="entry name" value="2,3-Dihydroxybiphenyl 1,2-Dioxygenase, domain 1"/>
    <property type="match status" value="1"/>
</dbReference>
<dbReference type="InterPro" id="IPR029068">
    <property type="entry name" value="Glyas_Bleomycin-R_OHBP_Dase"/>
</dbReference>
<organism evidence="1 2">
    <name type="scientific">Paenibacillus baimaensis</name>
    <dbReference type="NCBI Taxonomy" id="2982185"/>
    <lineage>
        <taxon>Bacteria</taxon>
        <taxon>Bacillati</taxon>
        <taxon>Bacillota</taxon>
        <taxon>Bacilli</taxon>
        <taxon>Bacillales</taxon>
        <taxon>Paenibacillaceae</taxon>
        <taxon>Paenibacillus</taxon>
    </lineage>
</organism>
<dbReference type="Proteomes" id="UP001652445">
    <property type="component" value="Unassembled WGS sequence"/>
</dbReference>
<dbReference type="Pfam" id="PF13669">
    <property type="entry name" value="Glyoxalase_4"/>
    <property type="match status" value="1"/>
</dbReference>
<dbReference type="RefSeq" id="WP_262682318.1">
    <property type="nucleotide sequence ID" value="NZ_JAOQIO010000006.1"/>
</dbReference>
<dbReference type="SUPFAM" id="SSF54593">
    <property type="entry name" value="Glyoxalase/Bleomycin resistance protein/Dihydroxybiphenyl dioxygenase"/>
    <property type="match status" value="1"/>
</dbReference>
<protein>
    <submittedName>
        <fullName evidence="1">VOC family protein</fullName>
    </submittedName>
</protein>
<sequence>MEHIENHNLVKIGIVVDDIEDAARHYAELFGIEMPKIRVPDPDRVPQHTESGYTWYRGKFIRGQVKLANLQMGPVTVELLEAYDEPGPWNEFKQLQGQGVHFITFTVPGFEQHIDFVESKGYPLTHKGEYGSGRYSYFDTIAKLGVTLGLQELGKPLNTPVMPQAGGESA</sequence>
<reference evidence="1 2" key="1">
    <citation type="submission" date="2022-09" db="EMBL/GenBank/DDBJ databases">
        <authorList>
            <person name="Han X.L."/>
            <person name="Wang Q."/>
            <person name="Lu T."/>
        </authorList>
    </citation>
    <scope>NUCLEOTIDE SEQUENCE [LARGE SCALE GENOMIC DNA]</scope>
    <source>
        <strain evidence="1 2">WQ 127069</strain>
    </source>
</reference>
<accession>A0ABT2UA61</accession>
<evidence type="ECO:0000313" key="2">
    <source>
        <dbReference type="Proteomes" id="UP001652445"/>
    </source>
</evidence>
<name>A0ABT2UA61_9BACL</name>
<gene>
    <name evidence="1" type="ORF">OB236_01535</name>
</gene>
<comment type="caution">
    <text evidence="1">The sequence shown here is derived from an EMBL/GenBank/DDBJ whole genome shotgun (WGS) entry which is preliminary data.</text>
</comment>
<dbReference type="EMBL" id="JAOQIO010000006">
    <property type="protein sequence ID" value="MCU6790797.1"/>
    <property type="molecule type" value="Genomic_DNA"/>
</dbReference>
<keyword evidence="2" id="KW-1185">Reference proteome</keyword>
<proteinExistence type="predicted"/>